<reference evidence="2" key="1">
    <citation type="submission" date="2024-05" db="EMBL/GenBank/DDBJ databases">
        <title>Genome Sequences of Four Agar- Degrading Marine Bacteria.</title>
        <authorList>
            <person name="Phillips E.K."/>
            <person name="Shaffer J.C."/>
            <person name="Henson M.W."/>
            <person name="Temperton B."/>
            <person name="Thrash C.J."/>
            <person name="Martin M.O."/>
        </authorList>
    </citation>
    <scope>NUCLEOTIDE SEQUENCE</scope>
    <source>
        <strain evidence="2">EKP203</strain>
    </source>
</reference>
<dbReference type="Gene3D" id="2.60.120.200">
    <property type="match status" value="1"/>
</dbReference>
<dbReference type="InterPro" id="IPR013320">
    <property type="entry name" value="ConA-like_dom_sf"/>
</dbReference>
<dbReference type="Proteomes" id="UP001169719">
    <property type="component" value="Unassembled WGS sequence"/>
</dbReference>
<comment type="caution">
    <text evidence="2">The sequence shown here is derived from an EMBL/GenBank/DDBJ whole genome shotgun (WGS) entry which is preliminary data.</text>
</comment>
<dbReference type="InterPro" id="IPR041542">
    <property type="entry name" value="GH43_C2"/>
</dbReference>
<evidence type="ECO:0000313" key="3">
    <source>
        <dbReference type="Proteomes" id="UP001169719"/>
    </source>
</evidence>
<dbReference type="Pfam" id="PF17851">
    <property type="entry name" value="GH43_C2"/>
    <property type="match status" value="1"/>
</dbReference>
<proteinExistence type="predicted"/>
<organism evidence="2 3">
    <name type="scientific">Vibrio agarivorans</name>
    <dbReference type="NCBI Taxonomy" id="153622"/>
    <lineage>
        <taxon>Bacteria</taxon>
        <taxon>Pseudomonadati</taxon>
        <taxon>Pseudomonadota</taxon>
        <taxon>Gammaproteobacteria</taxon>
        <taxon>Vibrionales</taxon>
        <taxon>Vibrionaceae</taxon>
        <taxon>Vibrio</taxon>
    </lineage>
</organism>
<accession>A0ABT7Y042</accession>
<evidence type="ECO:0000313" key="2">
    <source>
        <dbReference type="EMBL" id="MDN2481340.1"/>
    </source>
</evidence>
<keyword evidence="3" id="KW-1185">Reference proteome</keyword>
<protein>
    <submittedName>
        <fullName evidence="2">DUF1349 domain-containing protein</fullName>
    </submittedName>
</protein>
<feature type="domain" description="Beta-xylosidase C-terminal Concanavalin A-like" evidence="1">
    <location>
        <begin position="6"/>
        <end position="147"/>
    </location>
</feature>
<dbReference type="SUPFAM" id="SSF49899">
    <property type="entry name" value="Concanavalin A-like lectins/glucanases"/>
    <property type="match status" value="1"/>
</dbReference>
<dbReference type="EMBL" id="JAUEOZ010000001">
    <property type="protein sequence ID" value="MDN2481340.1"/>
    <property type="molecule type" value="Genomic_DNA"/>
</dbReference>
<gene>
    <name evidence="2" type="ORF">QWJ08_08020</name>
</gene>
<name>A0ABT7Y042_9VIBR</name>
<evidence type="ECO:0000259" key="1">
    <source>
        <dbReference type="Pfam" id="PF17851"/>
    </source>
</evidence>
<sequence>MFDLTQWNIINNNNALWSIKEDVLRVQIAEGNMWGLGSDTKDNLFLHPISASEYSVQVKVELTPQRTFEQAGIGVFWDKDNYIKISKEMFNGELSLVFATEENGLPRVNQLIRYSDTAVAFKLDVTATHVIASYKALNEESWIVVGSTPLLAGNEQGVMLYTFSGNRLQPNTAAFYDFELTR</sequence>
<dbReference type="RefSeq" id="WP_289961460.1">
    <property type="nucleotide sequence ID" value="NZ_JAUEOZ010000001.1"/>
</dbReference>